<feature type="region of interest" description="Disordered" evidence="1">
    <location>
        <begin position="1"/>
        <end position="54"/>
    </location>
</feature>
<dbReference type="Proteomes" id="UP000838412">
    <property type="component" value="Chromosome 4"/>
</dbReference>
<gene>
    <name evidence="2" type="primary">Hypp2345</name>
    <name evidence="2" type="ORF">BLAG_LOCUS16839</name>
</gene>
<reference evidence="2" key="1">
    <citation type="submission" date="2022-01" db="EMBL/GenBank/DDBJ databases">
        <authorList>
            <person name="Braso-Vives M."/>
        </authorList>
    </citation>
    <scope>NUCLEOTIDE SEQUENCE</scope>
</reference>
<evidence type="ECO:0000256" key="1">
    <source>
        <dbReference type="SAM" id="MobiDB-lite"/>
    </source>
</evidence>
<dbReference type="EMBL" id="OV696689">
    <property type="protein sequence ID" value="CAH1261413.1"/>
    <property type="molecule type" value="Genomic_DNA"/>
</dbReference>
<evidence type="ECO:0000313" key="2">
    <source>
        <dbReference type="EMBL" id="CAH1261413.1"/>
    </source>
</evidence>
<keyword evidence="3" id="KW-1185">Reference proteome</keyword>
<dbReference type="AlphaFoldDB" id="A0A8J9ZUA8"/>
<feature type="compositionally biased region" description="Basic and acidic residues" evidence="1">
    <location>
        <begin position="1"/>
        <end position="13"/>
    </location>
</feature>
<proteinExistence type="predicted"/>
<evidence type="ECO:0000313" key="3">
    <source>
        <dbReference type="Proteomes" id="UP000838412"/>
    </source>
</evidence>
<feature type="compositionally biased region" description="Pro residues" evidence="1">
    <location>
        <begin position="43"/>
        <end position="52"/>
    </location>
</feature>
<sequence length="80" mass="8879">MFHVKRETCDDHTPHRRGHSSRRRDRDGACPALASGRGRSLPARPPNNPPGNPLQIFEPVRLTALSTAHLKDAAYIETLS</sequence>
<protein>
    <submittedName>
        <fullName evidence="2">Hypp2345 protein</fullName>
    </submittedName>
</protein>
<organism evidence="2 3">
    <name type="scientific">Branchiostoma lanceolatum</name>
    <name type="common">Common lancelet</name>
    <name type="synonym">Amphioxus lanceolatum</name>
    <dbReference type="NCBI Taxonomy" id="7740"/>
    <lineage>
        <taxon>Eukaryota</taxon>
        <taxon>Metazoa</taxon>
        <taxon>Chordata</taxon>
        <taxon>Cephalochordata</taxon>
        <taxon>Leptocardii</taxon>
        <taxon>Amphioxiformes</taxon>
        <taxon>Branchiostomatidae</taxon>
        <taxon>Branchiostoma</taxon>
    </lineage>
</organism>
<accession>A0A8J9ZUA8</accession>
<name>A0A8J9ZUA8_BRALA</name>
<feature type="compositionally biased region" description="Basic residues" evidence="1">
    <location>
        <begin position="14"/>
        <end position="23"/>
    </location>
</feature>